<evidence type="ECO:0000256" key="8">
    <source>
        <dbReference type="SAM" id="MobiDB-lite"/>
    </source>
</evidence>
<evidence type="ECO:0000256" key="1">
    <source>
        <dbReference type="ARBA" id="ARBA00004370"/>
    </source>
</evidence>
<proteinExistence type="predicted"/>
<accession>A0AAE0L9W6</accession>
<feature type="domain" description="PKD" evidence="11">
    <location>
        <begin position="5410"/>
        <end position="5501"/>
    </location>
</feature>
<dbReference type="SUPFAM" id="SSF49899">
    <property type="entry name" value="Concanavalin A-like lectins/glucanases"/>
    <property type="match status" value="11"/>
</dbReference>
<dbReference type="InterPro" id="IPR056851">
    <property type="entry name" value="Ig_SibA-E"/>
</dbReference>
<dbReference type="GO" id="GO:0006816">
    <property type="term" value="P:calcium ion transport"/>
    <property type="evidence" value="ECO:0007669"/>
    <property type="project" value="TreeGrafter"/>
</dbReference>
<keyword evidence="7" id="KW-1015">Disulfide bond</keyword>
<evidence type="ECO:0000259" key="12">
    <source>
        <dbReference type="PROSITE" id="PS50268"/>
    </source>
</evidence>
<dbReference type="PROSITE" id="PS50025">
    <property type="entry name" value="LAM_G_DOMAIN"/>
    <property type="match status" value="1"/>
</dbReference>
<evidence type="ECO:0000256" key="9">
    <source>
        <dbReference type="SAM" id="SignalP"/>
    </source>
</evidence>
<protein>
    <recommendedName>
        <fullName evidence="15">Staphylococcus aureus surface protein A</fullName>
    </recommendedName>
</protein>
<keyword evidence="2" id="KW-0812">Transmembrane</keyword>
<evidence type="ECO:0000259" key="11">
    <source>
        <dbReference type="PROSITE" id="PS50093"/>
    </source>
</evidence>
<comment type="caution">
    <text evidence="13">The sequence shown here is derived from an EMBL/GenBank/DDBJ whole genome shotgun (WGS) entry which is preliminary data.</text>
</comment>
<dbReference type="GO" id="GO:0005261">
    <property type="term" value="F:monoatomic cation channel activity"/>
    <property type="evidence" value="ECO:0007669"/>
    <property type="project" value="TreeGrafter"/>
</dbReference>
<keyword evidence="4" id="KW-0677">Repeat</keyword>
<dbReference type="Pfam" id="PF13385">
    <property type="entry name" value="Laminin_G_3"/>
    <property type="match status" value="7"/>
</dbReference>
<dbReference type="Proteomes" id="UP001190700">
    <property type="component" value="Unassembled WGS sequence"/>
</dbReference>
<keyword evidence="5" id="KW-1133">Transmembrane helix</keyword>
<feature type="region of interest" description="Disordered" evidence="8">
    <location>
        <begin position="6200"/>
        <end position="6245"/>
    </location>
</feature>
<dbReference type="Gene3D" id="2.60.120.200">
    <property type="match status" value="11"/>
</dbReference>
<organism evidence="13 14">
    <name type="scientific">Cymbomonas tetramitiformis</name>
    <dbReference type="NCBI Taxonomy" id="36881"/>
    <lineage>
        <taxon>Eukaryota</taxon>
        <taxon>Viridiplantae</taxon>
        <taxon>Chlorophyta</taxon>
        <taxon>Pyramimonadophyceae</taxon>
        <taxon>Pyramimonadales</taxon>
        <taxon>Pyramimonadaceae</taxon>
        <taxon>Cymbomonas</taxon>
    </lineage>
</organism>
<dbReference type="PANTHER" id="PTHR46730">
    <property type="entry name" value="POLYCYSTIN-1"/>
    <property type="match status" value="1"/>
</dbReference>
<evidence type="ECO:0000256" key="6">
    <source>
        <dbReference type="ARBA" id="ARBA00023136"/>
    </source>
</evidence>
<dbReference type="PROSITE" id="PS50093">
    <property type="entry name" value="PKD"/>
    <property type="match status" value="1"/>
</dbReference>
<dbReference type="PROSITE" id="PS01186">
    <property type="entry name" value="EGF_2"/>
    <property type="match status" value="1"/>
</dbReference>
<reference evidence="13 14" key="1">
    <citation type="journal article" date="2015" name="Genome Biol. Evol.">
        <title>Comparative Genomics of a Bacterivorous Green Alga Reveals Evolutionary Causalities and Consequences of Phago-Mixotrophic Mode of Nutrition.</title>
        <authorList>
            <person name="Burns J.A."/>
            <person name="Paasch A."/>
            <person name="Narechania A."/>
            <person name="Kim E."/>
        </authorList>
    </citation>
    <scope>NUCLEOTIDE SEQUENCE [LARGE SCALE GENOMIC DNA]</scope>
    <source>
        <strain evidence="13 14">PLY_AMNH</strain>
    </source>
</reference>
<evidence type="ECO:0000313" key="14">
    <source>
        <dbReference type="Proteomes" id="UP001190700"/>
    </source>
</evidence>
<feature type="domain" description="Cadherin" evidence="12">
    <location>
        <begin position="5004"/>
        <end position="5132"/>
    </location>
</feature>
<feature type="region of interest" description="Disordered" evidence="8">
    <location>
        <begin position="97"/>
        <end position="121"/>
    </location>
</feature>
<dbReference type="Pfam" id="PF02010">
    <property type="entry name" value="REJ"/>
    <property type="match status" value="1"/>
</dbReference>
<feature type="compositionally biased region" description="Acidic residues" evidence="8">
    <location>
        <begin position="3822"/>
        <end position="3847"/>
    </location>
</feature>
<dbReference type="PANTHER" id="PTHR46730:SF1">
    <property type="entry name" value="PLAT DOMAIN-CONTAINING PROTEIN"/>
    <property type="match status" value="1"/>
</dbReference>
<dbReference type="InterPro" id="IPR006558">
    <property type="entry name" value="LamG-like"/>
</dbReference>
<dbReference type="Pfam" id="PF24619">
    <property type="entry name" value="Ig_SibA"/>
    <property type="match status" value="1"/>
</dbReference>
<dbReference type="InterPro" id="IPR000601">
    <property type="entry name" value="PKD_dom"/>
</dbReference>
<dbReference type="InterPro" id="IPR013320">
    <property type="entry name" value="ConA-like_dom_sf"/>
</dbReference>
<dbReference type="GO" id="GO:0005886">
    <property type="term" value="C:plasma membrane"/>
    <property type="evidence" value="ECO:0007669"/>
    <property type="project" value="TreeGrafter"/>
</dbReference>
<dbReference type="Pfam" id="PF02210">
    <property type="entry name" value="Laminin_G_2"/>
    <property type="match status" value="1"/>
</dbReference>
<dbReference type="SMART" id="SM00560">
    <property type="entry name" value="LamGL"/>
    <property type="match status" value="1"/>
</dbReference>
<feature type="chain" id="PRO_5042257238" description="Staphylococcus aureus surface protein A" evidence="9">
    <location>
        <begin position="25"/>
        <end position="6319"/>
    </location>
</feature>
<dbReference type="PROSITE" id="PS50268">
    <property type="entry name" value="CADHERIN_2"/>
    <property type="match status" value="1"/>
</dbReference>
<dbReference type="InterPro" id="IPR001791">
    <property type="entry name" value="Laminin_G"/>
</dbReference>
<gene>
    <name evidence="13" type="ORF">CYMTET_14901</name>
</gene>
<name>A0AAE0L9W6_9CHLO</name>
<dbReference type="InterPro" id="IPR002126">
    <property type="entry name" value="Cadherin-like_dom"/>
</dbReference>
<dbReference type="InterPro" id="IPR000742">
    <property type="entry name" value="EGF"/>
</dbReference>
<dbReference type="CDD" id="cd00110">
    <property type="entry name" value="LamG"/>
    <property type="match status" value="1"/>
</dbReference>
<sequence>MQRTQLGLLFGAALVAVAVAPTGADVAAAASTTTNAPCPADCSGNGACHEGTCVCTGGFGGEDCSVKLGALQSVGLVDLDKLDGRTGGEEEHIVPAGDLTMDPLGLGSSDAESERPADTSADMPQSLRKMLLYAQHLSQKVDTEGEGIQELGGSRQLLNSDTDDESLGCGFYDIFYEGAAPCFYGELQCSSEGPFYDFYAGEIPHAPEVEYSESFSGALGERGDDAPAKWSGQFMTETSSKGDTYLAGVPGSKSVSVALDGLPSSKASITVSFDMLLDGANTTEDLVGLDVLGETSVAPSMVTKGLTSAYGKPNYNVKFGFDYAESGMKLKISSKAGSDSWGMDNFKIESLVSNYAPVVEDRTVMAMPDQPVTVELRAFDDECDNVTYYITSLPTEGVLYLATCDSLWTTPIKASMLPAAVPGPCQRVVYAPPANKPLDRVVGKYDSFTYTAMDDSSESQTAVVDIFFEDETAAGDAPVAGSSSFALAFNGMDDVLSLSLTNATMVDMPSFSVEMRFKVVGDVQGGMTLAERNGTFFLGWLAPGVLTFIVHLEDGSQIQASATSSYADFYWHHVVASYAAGNVYLFVDGVTVGSFETAVSEGKCYEEGKTETVGVAPSEAGIVFGGSDGFMYFNGLLDEVRVWTEVVDEPAAMELSEGTLPLTGVEDGLLVYLHFNDGLAAGGFAYDKTPGRNDGILGALGEDGLYDGMGRQPDFVASTAVFGNAAMTLEDTPVTIQLSGGDNEGGVTYYISTAAMKGKLYATPDGVTLGPMVPSTPWGLSSAEGMLYNTVVYVPDANGNGMPYDIFKYQTYDGRAFSYRQGVMVHVEAVNDMPEVASSTVDMTDEDLAEGYVVIKLTGTDVDDDLLSFMITTEPALGSLYQASASLEPEGEVITGTGAEVTNAFGYIIYVPLPNAEGYPYDNFGFKAFDGHVVGIGEAVVSVNVPNSQTVTPIAGEAGYALLFDGVDDVLTLGTAAPATVEFFFKSTAQISQMDVALFSSPHFSVLWSKVYGLHAVRGETTAPTFMYFNDGAWHHLSVSYDMDTDMLSLMVDMEDLAEAMAAPVDAVETDVVFGKDVNMEFGGYFKGQIDAVSFFDYARNAEQIVASYAADLTAKNYRSMDSFYLNASLYLVEHPSYVLAPPTAVYTLNEAYGLDLTNMMTGEVLYGALGEEGMMESEPTWVPSTAPALNGGVVVEGELTEIKLAVAHEQMMEFADGYPVCILEGPAVGSMFSAVDGTVIGSFPATIKGGNVAYDSGSGATNGVGVGTFKYKAGTCEEAAEENVVTDFYARRRLLQFYEGELSAMDAAESSSVITFELDVQPMNHEPSACMGEACTVSFVYNDYSDVVVELYASDPDGDALTVSLTYLPMQGYLRTLNGDLISETGSVVPPHNGTFSVVYSPLLNGKVADPYDMFGYRVSDGEYVTPEAVVDVHVDEMALKEDLPVSGEVGYALEFTGLAEASLGMVSGYELTGGAVFSFFFKTNSALGESAVSVLSAMPYSIGIDKASGMFFAVGDDMLASGMSFNDGIWHYVLAAYDAAELQAVLFVDNVCYTDDGARLATGWGDCMAVLHDVGNLSAVEDSTMKLAAGAVEEAYFQGTLDELSIWNSSDSADYVFDMMYTQKLTFSGAEVGIKGYWHFNELDGALVSEVENPLVSPEEMVRGLDGMEGTTPESVVSTFTYDGEFGGHFEVDEEGSIVVTLAGSSMFGEEASLVITSMPKKGSLVLSSSGMVIKKNKPFGLMEEVLYVPSMYHVGDDMFSYKVVDAIGESAVANMYLTIHHTINHRPSVEPVSIPVDFAHAIMYEVNLIGSDPDVMDDMQLYITYLPQSGLLYETASGEGEIAMANAPVKTTVYYKPLLNLESAEDFFGYVAVDTPGMISDEGLVTLDGTGVAQPGLEMNLYATPVAGDAGMALDFDGVGQAATLATLGSYGITPTVYGTKSTVTAAFAMYFRTSAASPFGMTMLSSANFSIGWGPMGLEFNVGDVCARSFSNLNDGNWHYLSASWDGSEALLVVDDGEVTAAASGEATASADEIVLLGGVDPSSAYKGQLDVVEISNGAEVTAVFHLNEATGAELINSAGDSQGEILGYEGLDGSMPMRVSSTAPIVGETVIMEDGSADISLVGLVADETQSIKFVITTLPKAGSLTHKGKQIAKAPYTLSSGNVTYTPPADAHNFGLVYTSFGYTVMHGEAGSSSFEALRAIRITPVNDRPVLELPVGRMVTILENTALKIEVVGGHDADGTELTYTLTTLPAGGLLVASDGTVLSSTPMVVAEGSVLTYTPPPNVRGMPYAHIGFSASDGELISEGFTVEVNINGNAALAMHGAGLVSKAEILDIGMTEMTIQAWFKFGGVCANEEELKELTYTVVGSVLSSLEVSMSLPAASYTDAMFAADMSAKGLQEPLAVDSWHHVAVTLTVNMGEAYKFSAKYLMLDGKIVGARSSVATGAPLGDAQKVTMGSFPGLLDEVSVWSYGMEQFEVLNTMRGRFTGKEQGLIAYWPMDEMWAQPGASKAHATPNLMDLFTPAEVASPYAPELVYPVKVHIPTATGALQELEMAPVYPGAGAMGQAGWAVNLDGSSVYVDIFPVEGLVDSLTTSTVELWFQTGAAVSEEMALLGMGDQVAVRWSKIAGLGLMFAGKTADSYQNFNDGAWHHLSLQMEHVPVYTNSAGSGADECEEHPGEYSASLHVDAELVANATGLPFADPYGYGLLQVGFSANYTLMKGMVDELKIFDGLRSEEEMVDRFMVAEASENLKMYFQFDVSYGLYVADEMGSTAMVNGLEECGSGVAWVVSGAPVESSIMSIMEDEPAVLSLKAEDQDGDSLGITVYSVPSSGVLFASDGTEISYVPFMLSDPYVTYVPGEHFHGMASISYGLFDGYVMSSTIVTLVEVVPANDRPSLDKMPEVMTGVNKPALLELAKACDVDSDAHTYSVTTLPSMGNVYQYDASAFNLYGEKVTAPGSEITDARARVWYVPSNNAEGADYFGYVAADEQLDSAEGIVTVMIMADDEGLAPTAGPAGLAMVSETPKEGYFEVMYKDGLTLSEFTIEMWVMTTSPLDEMDGLVEFDGNSGEYLLFVGFTATSEVMVQLRSPDGDMQIQSDALINDGVWHHIAVTKKASEVTLVVDGQEVVDPESTSTYDVAEMTFDVMGAMSFAGALDELRLCNVSRSVEDIKAMSTVVFIGDEEGLMSLYSFQGNEPETGVVVDMAGDANGTVFGTVMMEGSSAPISTYKVSTMQDTQVEVVLTGTCSGESLFFAITTLPADGMLTDYDGEEITVTPYRLVGDSVLFSPEPLMHDSGDAPYANFTYATFCDSLPGSAPWSASSVPVHVYVEETLDAPDTAVFATWHEATVNSLETLTVKLYATHLDYDKELVFGLMSIPEVGQLYQYTEGSELGDMVTEMYSTVDVVQYEEDYAVAVLTYVPDPDYGYETSFEFYVMEPAFEYTGNASTYSINVTYDPYLTASGETLTLPRSSSISTIAGQAITFTGETFVQVDGAQIEQVFDTNSTEITVELWMRSSSAENSAEGKTLVAKGGTFSMSWSGDEGITFEVIGDYTTYTSSGTVQASLAVACSEYPCDLNDGYWHHIAGIMSTRDNTTVSAMLVVDGVNMGGVTTSAATFGKLSFDGSAMMMGSKSGEDLYTGAMDELRVWNVARAEAEVVETMMVALGGTQEGLVAYWPFEAIEGYDSAKTVVDIRSYLVGTLSATGSYSASTVPVYVKHVAHSWYTQVLLPASSDEVSDLMIVVTSLPEEENVMLYDGSTGLEISSVPYTLAGNLVILEGKAFEGTLGYIGMDGSVMSYEAMVEIVPYVEETEVEGEADAEVDDLEMSEEDAEVSDSDVESSNTTATNSTTELIYVDVGTTEYVLEDSSDVLVSWDLVQDEMVTYSITSMPGVGVTYETEDGVSRDNQLLISDATVTTDGAEAVHVLYSPFDLGVSATSEVPSAVYTEMTFTATTNTTQYLGVIRFVGETGVKTFPPLAGNPGLALSCMEKECAKSLVESSSDALNVAEGSFSVELFVQCYGEESVTLLAQPGYALYTTDTGLSFSIYKSVDADTGEVASLEIESGVAVCDGSWHFAAAVWDLATYTAKLWVDPESSDSEESASRTSEDIVPLISGNELRVGHGFEYSGEEYGLGAFSGVVDEIRVWSVALSGPSDGGLPSGSDAYYTDFPPLSSSEGLVALWSMNNGATEEDGSVTLYNSVYMADAQSDALTVPAGAGEVVSSAAPLGNGAVISEAGEGVVVPLQASALSGDAIPVITGIPDQADVYMLDENGEKSHLITFVPASIYSSNAEVLVVLKEGLEEYDSEIYVKYAAMATDSGLMSQQVSVTVLTPVPVEAVPPTVTYITCDVETDMNENVLVRLLGETSAGEPAEMHVVKLPTYSDLYQVSDDGGMGDRIYSAPTVVTNADGDVWFVPLSNDYGTPQDTFEVAAYDASAGLYSEEQPEVAVTVNPDYAATSETESTVIEGMNVSLGSSFTIELDVKVSASAARRRARALASHEGTEFTDFLTNGSVPDLQVEATNLQVDVAGKTSTIIVDEQWHHIVVVLDNVDGSQLLKTIYVDGKLETPQGLSYYMEETVAVGTSYNTGGLIQTFVTVGADGSVSIGPFSGSVDNIGVYDYALTGEEVAYSSSMSMDEKVELYGEEYSVNDFSENIDGITVVVSNAPVAGEAGYALNLDGYAYAELSTNDLVNRSLSVAVWFKVLDADALTGENALVSYVGDTNTLFVLHYTNSGLAFTVTNAAGDVLTAQSGSFYVEDGWHFAVGTFTDTGTVYMYVDDASHTVSGSAGLYDDSGDDVTLYVGCLRPSDSSTFFVGVLDELAFFNNALDELTVAQMYNGGEGQGTYLVQNEQYLSAWFRFNSASGNTLVDSQDSSGFGSLAWESSSPWTASNVPLTETTVVSVTEVGSTATACLLYGVDADGDATTFFIMEIPESGALYYKAEDGSTVYIDSEYTEVPSTVYFEYAGTSADIPEDGVLATLRYQVSDGLSESPVAEKLLTAVTENAAPQVEVEQYVEVLELSNTTITLAVSDPDGDSYVVTITELPASGTLSTSDGDDITTVPRSVSSSDGSVTLVYTADEFDCTNASEYAFMYYATDISGYSSGYATVYITVLQVNEGPSLALPAELMVFDTSSMVYLPIIRADDPDVMEATSGYLTLSVEVELGLMAPSSSPNDTVTSVVFQGTVAEVNSLLSQMMYLAPTSYDSNDVVLDKIYFDGTVPETETCSDLFAEDTISTFGLDATCTASDGSIMVMVGSGFTVSPGSSVELTADVTGGEAANVTLNRGDNQDAPTAVVTAAATVGSLDELLVDGSYSEGSGTREMTYYWRMVNITEELECSALVVARQRDASFIYSGLKPVGENLVFELVVVNYLGTFSTVSSQTVTVVEGSVPSVYIKGATEQTYASSSTVSLTASVKVSDGYVGDASMWSYLWVVGDGVAQTGETSLSTKFAANELGVGTHTVYFTMTDGSNGNATYSDSVKITVTASELVALIANGDGVTVTTALDYTLDASISYDPNDMEPLNYYWSCASEGGECADWNPGNVNSTMLSAGALSVATYYFTVLVENSVSGLTSNFTQTVFMAEAGTVPPIYISSALFGVKVNEQDELPMQAHLMEVSTEAATFEWSVVGDAAASPCLYEGECTYASATVPDLTNADNVTNGEYYIIVQSNVLVDGRQTYTVRATYDAISYSTAFMSFVVNEPPTGGVLSVTPDEGEAYSEFFVETSSWSDSDNGLQYLFQYTRSAHLSAEYTVDLNEYSTEASGNFRLPCNTTSVKVTAMDAYGGKSYAYYYAPPLNVTEYTGDYSELAAELRAEAEAQASIGDTEGLFTLQTLDSAVNTGYEQGALTDEQYEEYRDYVLNETLTYAEEEDAYIYHELSAYLEVGGDTTQSQQEDIANYVDDDADEALAMDIEDVDWTQLHDMFYLLGDLLDENNAEVDAGRRRSLLTSQSVFTQVSETMDKLTVLYGRKQASDDYLGVPHTYSGHNMIIVAMAQTGTDLADREHSLGEHRLPTGLSFSDNSETVTIASLESEHVYVGTITYECDSQTGTCTNPYTDWNGDNGTVNGQISSIQFFKASEYNGVSSGYPGSELSMLLADNPINVTLVRESDLDDASFYVSGVSINSDLSGWDSGLVELIDSVEESIESTQNYYKLYTTADAAPIYLAYFSPLLLPRLPLPPPLLLPRLPPSPPPPPPPPSPPLPSPSLPLTSSPPLLPRLPFGPPPLPPSLLPSSPLTTASSFPASYPASSLPASQIWFQAEMEGEMLEEHALAVPNAGGPAVIKAPVGGAMRTAAMLESDRMDNKI</sequence>
<feature type="region of interest" description="Disordered" evidence="8">
    <location>
        <begin position="3822"/>
        <end position="3854"/>
    </location>
</feature>
<evidence type="ECO:0000256" key="3">
    <source>
        <dbReference type="ARBA" id="ARBA00022729"/>
    </source>
</evidence>
<dbReference type="SMART" id="SM00282">
    <property type="entry name" value="LamG"/>
    <property type="match status" value="2"/>
</dbReference>
<feature type="compositionally biased region" description="Pro residues" evidence="8">
    <location>
        <begin position="6227"/>
        <end position="6243"/>
    </location>
</feature>
<comment type="subcellular location">
    <subcellularLocation>
        <location evidence="1">Membrane</location>
    </subcellularLocation>
</comment>
<feature type="compositionally biased region" description="Pro residues" evidence="8">
    <location>
        <begin position="6200"/>
        <end position="6219"/>
    </location>
</feature>
<dbReference type="InterPro" id="IPR002859">
    <property type="entry name" value="PKD/REJ-like"/>
</dbReference>
<dbReference type="EMBL" id="LGRX02006258">
    <property type="protein sequence ID" value="KAK3277069.1"/>
    <property type="molecule type" value="Genomic_DNA"/>
</dbReference>
<evidence type="ECO:0000256" key="4">
    <source>
        <dbReference type="ARBA" id="ARBA00022737"/>
    </source>
</evidence>
<evidence type="ECO:0000256" key="7">
    <source>
        <dbReference type="ARBA" id="ARBA00023157"/>
    </source>
</evidence>
<evidence type="ECO:0000256" key="5">
    <source>
        <dbReference type="ARBA" id="ARBA00022989"/>
    </source>
</evidence>
<dbReference type="Gene3D" id="2.60.120.260">
    <property type="entry name" value="Galactose-binding domain-like"/>
    <property type="match status" value="1"/>
</dbReference>
<dbReference type="PROSITE" id="PS00022">
    <property type="entry name" value="EGF_1"/>
    <property type="match status" value="1"/>
</dbReference>
<evidence type="ECO:0000259" key="10">
    <source>
        <dbReference type="PROSITE" id="PS50025"/>
    </source>
</evidence>
<evidence type="ECO:0000313" key="13">
    <source>
        <dbReference type="EMBL" id="KAK3277069.1"/>
    </source>
</evidence>
<evidence type="ECO:0008006" key="15">
    <source>
        <dbReference type="Google" id="ProtNLM"/>
    </source>
</evidence>
<feature type="domain" description="Laminin G" evidence="10">
    <location>
        <begin position="3026"/>
        <end position="3195"/>
    </location>
</feature>
<dbReference type="GO" id="GO:0005509">
    <property type="term" value="F:calcium ion binding"/>
    <property type="evidence" value="ECO:0007669"/>
    <property type="project" value="InterPro"/>
</dbReference>
<dbReference type="GO" id="GO:0007156">
    <property type="term" value="P:homophilic cell adhesion via plasma membrane adhesion molecules"/>
    <property type="evidence" value="ECO:0007669"/>
    <property type="project" value="InterPro"/>
</dbReference>
<keyword evidence="3 9" id="KW-0732">Signal</keyword>
<feature type="signal peptide" evidence="9">
    <location>
        <begin position="1"/>
        <end position="24"/>
    </location>
</feature>
<keyword evidence="14" id="KW-1185">Reference proteome</keyword>
<keyword evidence="6" id="KW-0472">Membrane</keyword>
<evidence type="ECO:0000256" key="2">
    <source>
        <dbReference type="ARBA" id="ARBA00022692"/>
    </source>
</evidence>